<proteinExistence type="inferred from homology"/>
<evidence type="ECO:0000256" key="4">
    <source>
        <dbReference type="ARBA" id="ARBA00012547"/>
    </source>
</evidence>
<dbReference type="CDD" id="cd20491">
    <property type="entry name" value="cupin_KduI_C"/>
    <property type="match status" value="1"/>
</dbReference>
<dbReference type="Gene3D" id="2.60.120.10">
    <property type="entry name" value="Jelly Rolls"/>
    <property type="match status" value="1"/>
</dbReference>
<keyword evidence="5" id="KW-0479">Metal-binding</keyword>
<dbReference type="CDD" id="cd20294">
    <property type="entry name" value="cupin_KduI_N"/>
    <property type="match status" value="1"/>
</dbReference>
<gene>
    <name evidence="8" type="primary">kduI</name>
    <name evidence="8" type="ORF">K0B96_14725</name>
</gene>
<evidence type="ECO:0000256" key="2">
    <source>
        <dbReference type="ARBA" id="ARBA00001947"/>
    </source>
</evidence>
<dbReference type="InterPro" id="IPR021120">
    <property type="entry name" value="KduI/IolB_isomerase"/>
</dbReference>
<dbReference type="KEGG" id="ole:K0B96_14725"/>
<dbReference type="GO" id="GO:0046872">
    <property type="term" value="F:metal ion binding"/>
    <property type="evidence" value="ECO:0007669"/>
    <property type="project" value="UniProtKB-KW"/>
</dbReference>
<organism evidence="8 9">
    <name type="scientific">Horticoccus luteus</name>
    <dbReference type="NCBI Taxonomy" id="2862869"/>
    <lineage>
        <taxon>Bacteria</taxon>
        <taxon>Pseudomonadati</taxon>
        <taxon>Verrucomicrobiota</taxon>
        <taxon>Opitutia</taxon>
        <taxon>Opitutales</taxon>
        <taxon>Opitutaceae</taxon>
        <taxon>Horticoccus</taxon>
    </lineage>
</organism>
<evidence type="ECO:0000256" key="3">
    <source>
        <dbReference type="ARBA" id="ARBA00008086"/>
    </source>
</evidence>
<keyword evidence="6" id="KW-0862">Zinc</keyword>
<dbReference type="NCBIfam" id="NF002091">
    <property type="entry name" value="PRK00924.1"/>
    <property type="match status" value="1"/>
</dbReference>
<evidence type="ECO:0000256" key="1">
    <source>
        <dbReference type="ARBA" id="ARBA00000552"/>
    </source>
</evidence>
<dbReference type="Gene3D" id="2.60.120.520">
    <property type="entry name" value="pectin degrading enzyme 5-keto 4- deoxyuronate isomerase, domain 1"/>
    <property type="match status" value="1"/>
</dbReference>
<evidence type="ECO:0000256" key="6">
    <source>
        <dbReference type="ARBA" id="ARBA00022833"/>
    </source>
</evidence>
<dbReference type="SUPFAM" id="SSF51182">
    <property type="entry name" value="RmlC-like cupins"/>
    <property type="match status" value="1"/>
</dbReference>
<dbReference type="AlphaFoldDB" id="A0A8F9TUX5"/>
<dbReference type="GO" id="GO:0008697">
    <property type="term" value="F:4-deoxy-L-threo-5-hexosulose-uronate ketol-isomerase activity"/>
    <property type="evidence" value="ECO:0007669"/>
    <property type="project" value="UniProtKB-EC"/>
</dbReference>
<evidence type="ECO:0000256" key="5">
    <source>
        <dbReference type="ARBA" id="ARBA00022723"/>
    </source>
</evidence>
<evidence type="ECO:0000256" key="7">
    <source>
        <dbReference type="ARBA" id="ARBA00023235"/>
    </source>
</evidence>
<dbReference type="InterPro" id="IPR027449">
    <property type="entry name" value="KduI_N"/>
</dbReference>
<dbReference type="GO" id="GO:0045490">
    <property type="term" value="P:pectin catabolic process"/>
    <property type="evidence" value="ECO:0007669"/>
    <property type="project" value="InterPro"/>
</dbReference>
<comment type="cofactor">
    <cofactor evidence="2">
        <name>Zn(2+)</name>
        <dbReference type="ChEBI" id="CHEBI:29105"/>
    </cofactor>
</comment>
<dbReference type="Proteomes" id="UP000825051">
    <property type="component" value="Chromosome"/>
</dbReference>
<dbReference type="EC" id="5.3.1.17" evidence="4"/>
<sequence>MNLLPAIDIRAYAGSSPAKLKSDFLVDGLFVRGKATFSYWETDRTVLGGIVPTTRPLTLPCPKELAATYFNERRETGVINIGGAGAVEVDGARYDLARYDCLYIGRGAQQVVFHSTEKGRPAHFYLLSYPAHTAYPTQHVKHADAPGVSLGSATDKNSRVLYKYIHPAGVKSCQLVMGLTMIQTGSKWNTMPPHTHLRRSEVYLYFDLPPTGFVKHYVGRPDGIRNLRLRNRQAVLSPPWSIHCGAGSVHYSFIWGMGGENQEFADMDPVDPALIR</sequence>
<dbReference type="Pfam" id="PF04962">
    <property type="entry name" value="KduI"/>
    <property type="match status" value="1"/>
</dbReference>
<dbReference type="InterPro" id="IPR007045">
    <property type="entry name" value="KduI"/>
</dbReference>
<dbReference type="InterPro" id="IPR014710">
    <property type="entry name" value="RmlC-like_jellyroll"/>
</dbReference>
<evidence type="ECO:0000313" key="9">
    <source>
        <dbReference type="Proteomes" id="UP000825051"/>
    </source>
</evidence>
<dbReference type="RefSeq" id="WP_220161641.1">
    <property type="nucleotide sequence ID" value="NZ_CP080507.1"/>
</dbReference>
<evidence type="ECO:0000313" key="8">
    <source>
        <dbReference type="EMBL" id="QYM78537.1"/>
    </source>
</evidence>
<dbReference type="InterPro" id="IPR011051">
    <property type="entry name" value="RmlC_Cupin_sf"/>
</dbReference>
<reference evidence="8" key="1">
    <citation type="submission" date="2021-08" db="EMBL/GenBank/DDBJ databases">
        <title>Genome of a novel bacterium of the phylum Verrucomicrobia, Oleiharenicola sp. KSB-15.</title>
        <authorList>
            <person name="Chung J.-H."/>
            <person name="Ahn J.-H."/>
            <person name="Yoon Y."/>
            <person name="Kim D.-Y."/>
            <person name="An S.-H."/>
            <person name="Park I."/>
            <person name="Yeon J."/>
        </authorList>
    </citation>
    <scope>NUCLEOTIDE SEQUENCE</scope>
    <source>
        <strain evidence="8">KSB-15</strain>
    </source>
</reference>
<dbReference type="GO" id="GO:0042840">
    <property type="term" value="P:D-glucuronate catabolic process"/>
    <property type="evidence" value="ECO:0007669"/>
    <property type="project" value="TreeGrafter"/>
</dbReference>
<dbReference type="GO" id="GO:0019698">
    <property type="term" value="P:D-galacturonate catabolic process"/>
    <property type="evidence" value="ECO:0007669"/>
    <property type="project" value="TreeGrafter"/>
</dbReference>
<accession>A0A8F9TUX5</accession>
<protein>
    <recommendedName>
        <fullName evidence="4">5-dehydro-4-deoxy-D-glucuronate isomerase</fullName>
        <ecNumber evidence="4">5.3.1.17</ecNumber>
    </recommendedName>
</protein>
<comment type="catalytic activity">
    <reaction evidence="1">
        <text>5-dehydro-4-deoxy-D-glucuronate = 3-deoxy-D-glycero-2,5-hexodiulosonate</text>
        <dbReference type="Rhea" id="RHEA:23896"/>
        <dbReference type="ChEBI" id="CHEBI:17117"/>
        <dbReference type="ChEBI" id="CHEBI:29071"/>
        <dbReference type="EC" id="5.3.1.17"/>
    </reaction>
</comment>
<dbReference type="EMBL" id="CP080507">
    <property type="protein sequence ID" value="QYM78537.1"/>
    <property type="molecule type" value="Genomic_DNA"/>
</dbReference>
<comment type="similarity">
    <text evidence="3">Belongs to the KduI family.</text>
</comment>
<keyword evidence="9" id="KW-1185">Reference proteome</keyword>
<dbReference type="PANTHER" id="PTHR38461">
    <property type="entry name" value="4-DEOXY-L-THREO-5-HEXOSULOSE-URONATE KETOL-ISOMERASE"/>
    <property type="match status" value="1"/>
</dbReference>
<name>A0A8F9TUX5_9BACT</name>
<dbReference type="PANTHER" id="PTHR38461:SF1">
    <property type="entry name" value="4-DEOXY-L-THREO-5-HEXOSULOSE-URONATE KETOL-ISOMERASE"/>
    <property type="match status" value="1"/>
</dbReference>
<keyword evidence="7 8" id="KW-0413">Isomerase</keyword>